<evidence type="ECO:0000313" key="6">
    <source>
        <dbReference type="Proteomes" id="UP000294621"/>
    </source>
</evidence>
<dbReference type="Proteomes" id="UP000294621">
    <property type="component" value="Unassembled WGS sequence"/>
</dbReference>
<evidence type="ECO:0000256" key="1">
    <source>
        <dbReference type="ARBA" id="ARBA00001946"/>
    </source>
</evidence>
<dbReference type="STRING" id="683150.G205_08898"/>
<reference evidence="5 6" key="1">
    <citation type="submission" date="2019-03" db="EMBL/GenBank/DDBJ databases">
        <title>Genome Sequencing and Assembly of Various Microbes Isolated from Partially Reclaimed Soil and Acid Mine Drainage (AMD) Site.</title>
        <authorList>
            <person name="Steinbock B."/>
            <person name="Bechtold R."/>
            <person name="Sevigny J.L."/>
            <person name="Thomas D."/>
            <person name="Cuthill L.R."/>
            <person name="Aveiro Johannsen E.J."/>
            <person name="Thomas K."/>
            <person name="Ghosh A."/>
        </authorList>
    </citation>
    <scope>NUCLEOTIDE SEQUENCE [LARGE SCALE GENOMIC DNA]</scope>
    <source>
        <strain evidence="5 6">S-A1</strain>
    </source>
</reference>
<dbReference type="PANTHER" id="PTHR43046:SF2">
    <property type="entry name" value="8-OXO-DGTP DIPHOSPHATASE-RELATED"/>
    <property type="match status" value="1"/>
</dbReference>
<dbReference type="InterPro" id="IPR000086">
    <property type="entry name" value="NUDIX_hydrolase_dom"/>
</dbReference>
<dbReference type="GO" id="GO:0016787">
    <property type="term" value="F:hydrolase activity"/>
    <property type="evidence" value="ECO:0007669"/>
    <property type="project" value="UniProtKB-KW"/>
</dbReference>
<dbReference type="Gene3D" id="3.90.79.10">
    <property type="entry name" value="Nucleoside Triphosphate Pyrophosphohydrolase"/>
    <property type="match status" value="1"/>
</dbReference>
<evidence type="ECO:0000259" key="4">
    <source>
        <dbReference type="PROSITE" id="PS51462"/>
    </source>
</evidence>
<dbReference type="InterPro" id="IPR015797">
    <property type="entry name" value="NUDIX_hydrolase-like_dom_sf"/>
</dbReference>
<comment type="caution">
    <text evidence="5">The sequence shown here is derived from an EMBL/GenBank/DDBJ whole genome shotgun (WGS) entry which is preliminary data.</text>
</comment>
<comment type="cofactor">
    <cofactor evidence="1">
        <name>Mg(2+)</name>
        <dbReference type="ChEBI" id="CHEBI:18420"/>
    </cofactor>
</comment>
<proteinExistence type="predicted"/>
<dbReference type="PROSITE" id="PS51462">
    <property type="entry name" value="NUDIX"/>
    <property type="match status" value="1"/>
</dbReference>
<evidence type="ECO:0000256" key="3">
    <source>
        <dbReference type="SAM" id="MobiDB-lite"/>
    </source>
</evidence>
<keyword evidence="2 5" id="KW-0378">Hydrolase</keyword>
<dbReference type="AlphaFoldDB" id="A0A4R5Y652"/>
<dbReference type="EMBL" id="SMZQ01000002">
    <property type="protein sequence ID" value="TDL40013.1"/>
    <property type="molecule type" value="Genomic_DNA"/>
</dbReference>
<accession>A0A4R5Y652</accession>
<feature type="domain" description="Nudix hydrolase" evidence="4">
    <location>
        <begin position="36"/>
        <end position="163"/>
    </location>
</feature>
<dbReference type="Pfam" id="PF00293">
    <property type="entry name" value="NUDIX"/>
    <property type="match status" value="1"/>
</dbReference>
<gene>
    <name evidence="5" type="ORF">E2R57_06035</name>
</gene>
<organism evidence="5 6">
    <name type="scientific">Arthrobacter nitrophenolicus</name>
    <dbReference type="NCBI Taxonomy" id="683150"/>
    <lineage>
        <taxon>Bacteria</taxon>
        <taxon>Bacillati</taxon>
        <taxon>Actinomycetota</taxon>
        <taxon>Actinomycetes</taxon>
        <taxon>Micrococcales</taxon>
        <taxon>Micrococcaceae</taxon>
        <taxon>Arthrobacter</taxon>
    </lineage>
</organism>
<name>A0A4R5Y652_9MICC</name>
<dbReference type="PANTHER" id="PTHR43046">
    <property type="entry name" value="GDP-MANNOSE MANNOSYL HYDROLASE"/>
    <property type="match status" value="1"/>
</dbReference>
<dbReference type="OrthoDB" id="3404294at2"/>
<dbReference type="RefSeq" id="WP_133347274.1">
    <property type="nucleotide sequence ID" value="NZ_SMZQ01000002.1"/>
</dbReference>
<protein>
    <submittedName>
        <fullName evidence="5">NUDIX hydrolase</fullName>
    </submittedName>
</protein>
<dbReference type="SUPFAM" id="SSF55811">
    <property type="entry name" value="Nudix"/>
    <property type="match status" value="1"/>
</dbReference>
<feature type="region of interest" description="Disordered" evidence="3">
    <location>
        <begin position="1"/>
        <end position="24"/>
    </location>
</feature>
<evidence type="ECO:0000256" key="2">
    <source>
        <dbReference type="ARBA" id="ARBA00022801"/>
    </source>
</evidence>
<evidence type="ECO:0000313" key="5">
    <source>
        <dbReference type="EMBL" id="TDL40013.1"/>
    </source>
</evidence>
<sequence>MDYSLASAASATPPVRTGPRDPGDAWVEGDRGRFWGRFGAAGVLAYDPAKGVLLQHRAVWSHNGGTWGLPGGALHQGEEPVAGALREAWEEAAVPPEGVDVLFTSVLDLGYWSYTTVVVLVREPFDPVISDPESIELLWIPLDAVEQKELHPGFAAAWPGLRRRLAAAGPDRGGAS</sequence>